<keyword evidence="3" id="KW-1003">Cell membrane</keyword>
<dbReference type="Proteomes" id="UP001230188">
    <property type="component" value="Unassembled WGS sequence"/>
</dbReference>
<evidence type="ECO:0000256" key="2">
    <source>
        <dbReference type="ARBA" id="ARBA00005542"/>
    </source>
</evidence>
<comment type="subcellular location">
    <subcellularLocation>
        <location evidence="1">Cell membrane</location>
        <topology evidence="1">Multi-pass membrane protein</topology>
    </subcellularLocation>
</comment>
<protein>
    <submittedName>
        <fullName evidence="8">Uncharacterized protein</fullName>
    </submittedName>
</protein>
<reference evidence="8" key="1">
    <citation type="submission" date="2023-01" db="EMBL/GenBank/DDBJ databases">
        <title>Metagenome sequencing of chrysophaentin producing Chrysophaeum taylorii.</title>
        <authorList>
            <person name="Davison J."/>
            <person name="Bewley C."/>
        </authorList>
    </citation>
    <scope>NUCLEOTIDE SEQUENCE</scope>
    <source>
        <strain evidence="8">NIES-1699</strain>
    </source>
</reference>
<keyword evidence="5 7" id="KW-1133">Transmembrane helix</keyword>
<evidence type="ECO:0000256" key="7">
    <source>
        <dbReference type="SAM" id="Phobius"/>
    </source>
</evidence>
<dbReference type="PANTHER" id="PTHR36561:SF2">
    <property type="entry name" value="HAEMOLYSIN-III RELATED"/>
    <property type="match status" value="1"/>
</dbReference>
<dbReference type="EMBL" id="JAQMWT010000334">
    <property type="protein sequence ID" value="KAJ8604346.1"/>
    <property type="molecule type" value="Genomic_DNA"/>
</dbReference>
<evidence type="ECO:0000256" key="5">
    <source>
        <dbReference type="ARBA" id="ARBA00022989"/>
    </source>
</evidence>
<evidence type="ECO:0000256" key="1">
    <source>
        <dbReference type="ARBA" id="ARBA00004651"/>
    </source>
</evidence>
<evidence type="ECO:0000313" key="8">
    <source>
        <dbReference type="EMBL" id="KAJ8604346.1"/>
    </source>
</evidence>
<feature type="transmembrane region" description="Helical" evidence="7">
    <location>
        <begin position="159"/>
        <end position="179"/>
    </location>
</feature>
<accession>A0AAD7XMH9</accession>
<comment type="similarity">
    <text evidence="2">Belongs to the TMEM8 family.</text>
</comment>
<dbReference type="AlphaFoldDB" id="A0AAD7XMH9"/>
<proteinExistence type="inferred from homology"/>
<sequence>MGRRVLFCCKTELRYNALGDPECGRHDLVFVGSRGEPVVWDLDTVVELVAVVGSNLLFAAPVWELARRGRACEVLTGLALAVTSTLYHVCDTARVEILSMNAGNWHRLDNVFTILSFGSLGPLLMGRAATQAQVDGFRAAVLVFGLFFQELNPWSLPCMLAPVCAASVLYAAWAATYAARGHHRRRLATREFWWACGVQVVSLACFARGLDHQNGRDPRRLFHGAWHALNALAATLFVRALDQSAAAAKQS</sequence>
<comment type="caution">
    <text evidence="8">The sequence shown here is derived from an EMBL/GenBank/DDBJ whole genome shotgun (WGS) entry which is preliminary data.</text>
</comment>
<dbReference type="Pfam" id="PF12036">
    <property type="entry name" value="DUF3522"/>
    <property type="match status" value="1"/>
</dbReference>
<organism evidence="8 9">
    <name type="scientific">Chrysophaeum taylorii</name>
    <dbReference type="NCBI Taxonomy" id="2483200"/>
    <lineage>
        <taxon>Eukaryota</taxon>
        <taxon>Sar</taxon>
        <taxon>Stramenopiles</taxon>
        <taxon>Ochrophyta</taxon>
        <taxon>Pelagophyceae</taxon>
        <taxon>Pelagomonadales</taxon>
        <taxon>Pelagomonadaceae</taxon>
        <taxon>Chrysophaeum</taxon>
    </lineage>
</organism>
<evidence type="ECO:0000256" key="4">
    <source>
        <dbReference type="ARBA" id="ARBA00022692"/>
    </source>
</evidence>
<evidence type="ECO:0000256" key="3">
    <source>
        <dbReference type="ARBA" id="ARBA00022475"/>
    </source>
</evidence>
<keyword evidence="6 7" id="KW-0472">Membrane</keyword>
<keyword evidence="4 7" id="KW-0812">Transmembrane</keyword>
<dbReference type="PANTHER" id="PTHR36561">
    <property type="entry name" value="HAEMOLYSIN-III RELATED-RELATED"/>
    <property type="match status" value="1"/>
</dbReference>
<evidence type="ECO:0000313" key="9">
    <source>
        <dbReference type="Proteomes" id="UP001230188"/>
    </source>
</evidence>
<gene>
    <name evidence="8" type="ORF">CTAYLR_002525</name>
</gene>
<name>A0AAD7XMH9_9STRA</name>
<dbReference type="InterPro" id="IPR021910">
    <property type="entry name" value="NGX6/PGAP6/MYMK"/>
</dbReference>
<keyword evidence="9" id="KW-1185">Reference proteome</keyword>
<evidence type="ECO:0000256" key="6">
    <source>
        <dbReference type="ARBA" id="ARBA00023136"/>
    </source>
</evidence>
<dbReference type="GO" id="GO:0005886">
    <property type="term" value="C:plasma membrane"/>
    <property type="evidence" value="ECO:0007669"/>
    <property type="project" value="UniProtKB-SubCell"/>
</dbReference>